<sequence length="304" mass="34428">MIEFLKEHGVKDRLIEDLIHFRGFYKVKDEHANRIPEPKMFYFGKEVWNMSLSALLEGEHILISGPKATGKNVLADNLACAFQRPAWTVSFHVNTDSSSLIGTDTFENNQVVMRKGSVFECAENGGFGIFDEINMAKNDALAVLHSALDHRKIIDVPGYQKINLHESTRFIATMNHGYAGTKELNEALVSRFMVIDIPPLNKEKLKLILKNEFHNLSEDYLEQFAGLFLDLQLKSQNSEISTKPVDLRGLIGAVKSMRRGLSPYLAINMGILGKTFDDFEKQIVADVIKLRVPKDVKSEEIFKR</sequence>
<dbReference type="Pfam" id="PF07728">
    <property type="entry name" value="AAA_5"/>
    <property type="match status" value="1"/>
</dbReference>
<dbReference type="Gene3D" id="3.40.50.300">
    <property type="entry name" value="P-loop containing nucleotide triphosphate hydrolases"/>
    <property type="match status" value="1"/>
</dbReference>
<gene>
    <name evidence="2" type="ORF">J2Z35_000837</name>
</gene>
<dbReference type="InterPro" id="IPR011704">
    <property type="entry name" value="ATPase_dyneun-rel_AAA"/>
</dbReference>
<keyword evidence="3" id="KW-1185">Reference proteome</keyword>
<dbReference type="InterPro" id="IPR050764">
    <property type="entry name" value="CbbQ/NirQ/NorQ/GpvN"/>
</dbReference>
<evidence type="ECO:0000313" key="2">
    <source>
        <dbReference type="EMBL" id="MBP2027045.1"/>
    </source>
</evidence>
<dbReference type="SUPFAM" id="SSF52540">
    <property type="entry name" value="P-loop containing nucleoside triphosphate hydrolases"/>
    <property type="match status" value="1"/>
</dbReference>
<dbReference type="PANTHER" id="PTHR42759">
    <property type="entry name" value="MOXR FAMILY PROTEIN"/>
    <property type="match status" value="1"/>
</dbReference>
<dbReference type="EMBL" id="JAGGLI010000006">
    <property type="protein sequence ID" value="MBP2027045.1"/>
    <property type="molecule type" value="Genomic_DNA"/>
</dbReference>
<dbReference type="Proteomes" id="UP001314903">
    <property type="component" value="Unassembled WGS sequence"/>
</dbReference>
<name>A0ABS4KI46_9FIRM</name>
<dbReference type="RefSeq" id="WP_209659694.1">
    <property type="nucleotide sequence ID" value="NZ_JAGGLI010000006.1"/>
</dbReference>
<reference evidence="2 3" key="1">
    <citation type="submission" date="2021-03" db="EMBL/GenBank/DDBJ databases">
        <title>Genomic Encyclopedia of Type Strains, Phase IV (KMG-IV): sequencing the most valuable type-strain genomes for metagenomic binning, comparative biology and taxonomic classification.</title>
        <authorList>
            <person name="Goeker M."/>
        </authorList>
    </citation>
    <scope>NUCLEOTIDE SEQUENCE [LARGE SCALE GENOMIC DNA]</scope>
    <source>
        <strain evidence="2 3">DSM 27512</strain>
    </source>
</reference>
<organism evidence="2 3">
    <name type="scientific">Acetoanaerobium pronyense</name>
    <dbReference type="NCBI Taxonomy" id="1482736"/>
    <lineage>
        <taxon>Bacteria</taxon>
        <taxon>Bacillati</taxon>
        <taxon>Bacillota</taxon>
        <taxon>Clostridia</taxon>
        <taxon>Peptostreptococcales</taxon>
        <taxon>Filifactoraceae</taxon>
        <taxon>Acetoanaerobium</taxon>
    </lineage>
</organism>
<comment type="caution">
    <text evidence="2">The sequence shown here is derived from an EMBL/GenBank/DDBJ whole genome shotgun (WGS) entry which is preliminary data.</text>
</comment>
<evidence type="ECO:0000313" key="3">
    <source>
        <dbReference type="Proteomes" id="UP001314903"/>
    </source>
</evidence>
<evidence type="ECO:0000259" key="1">
    <source>
        <dbReference type="Pfam" id="PF07728"/>
    </source>
</evidence>
<proteinExistence type="predicted"/>
<dbReference type="InterPro" id="IPR027417">
    <property type="entry name" value="P-loop_NTPase"/>
</dbReference>
<protein>
    <submittedName>
        <fullName evidence="2">MoxR-like ATPase</fullName>
    </submittedName>
</protein>
<feature type="domain" description="ATPase dynein-related AAA" evidence="1">
    <location>
        <begin position="60"/>
        <end position="192"/>
    </location>
</feature>
<accession>A0ABS4KI46</accession>
<dbReference type="PANTHER" id="PTHR42759:SF1">
    <property type="entry name" value="MAGNESIUM-CHELATASE SUBUNIT CHLD"/>
    <property type="match status" value="1"/>
</dbReference>